<dbReference type="InterPro" id="IPR007059">
    <property type="entry name" value="DmsC"/>
</dbReference>
<dbReference type="GO" id="GO:0051539">
    <property type="term" value="F:4 iron, 4 sulfur cluster binding"/>
    <property type="evidence" value="ECO:0007669"/>
    <property type="project" value="UniProtKB-KW"/>
</dbReference>
<keyword evidence="7" id="KW-1133">Transmembrane helix</keyword>
<feature type="transmembrane region" description="Helical" evidence="7">
    <location>
        <begin position="408"/>
        <end position="426"/>
    </location>
</feature>
<protein>
    <submittedName>
        <fullName evidence="9">Anaerobic dimethyl sulfoxide reductase chain B</fullName>
    </submittedName>
</protein>
<dbReference type="Pfam" id="PF04976">
    <property type="entry name" value="DmsC"/>
    <property type="match status" value="1"/>
</dbReference>
<dbReference type="GO" id="GO:0016020">
    <property type="term" value="C:membrane"/>
    <property type="evidence" value="ECO:0007669"/>
    <property type="project" value="InterPro"/>
</dbReference>
<feature type="domain" description="4Fe-4S ferredoxin-type" evidence="8">
    <location>
        <begin position="65"/>
        <end position="95"/>
    </location>
</feature>
<feature type="transmembrane region" description="Helical" evidence="7">
    <location>
        <begin position="262"/>
        <end position="280"/>
    </location>
</feature>
<dbReference type="InterPro" id="IPR051555">
    <property type="entry name" value="FDH_Electron_Transfer_Unit"/>
</dbReference>
<evidence type="ECO:0000259" key="8">
    <source>
        <dbReference type="PROSITE" id="PS51379"/>
    </source>
</evidence>
<evidence type="ECO:0000256" key="4">
    <source>
        <dbReference type="ARBA" id="ARBA00022737"/>
    </source>
</evidence>
<feature type="domain" description="4Fe-4S ferredoxin-type" evidence="8">
    <location>
        <begin position="142"/>
        <end position="171"/>
    </location>
</feature>
<evidence type="ECO:0000313" key="10">
    <source>
        <dbReference type="Proteomes" id="UP000315017"/>
    </source>
</evidence>
<keyword evidence="10" id="KW-1185">Reference proteome</keyword>
<dbReference type="GO" id="GO:0046872">
    <property type="term" value="F:metal ion binding"/>
    <property type="evidence" value="ECO:0007669"/>
    <property type="project" value="UniProtKB-KW"/>
</dbReference>
<gene>
    <name evidence="9" type="primary">dmsB_1</name>
    <name evidence="9" type="ORF">ETAA8_08140</name>
</gene>
<organism evidence="9 10">
    <name type="scientific">Anatilimnocola aggregata</name>
    <dbReference type="NCBI Taxonomy" id="2528021"/>
    <lineage>
        <taxon>Bacteria</taxon>
        <taxon>Pseudomonadati</taxon>
        <taxon>Planctomycetota</taxon>
        <taxon>Planctomycetia</taxon>
        <taxon>Pirellulales</taxon>
        <taxon>Pirellulaceae</taxon>
        <taxon>Anatilimnocola</taxon>
    </lineage>
</organism>
<keyword evidence="4" id="KW-0677">Repeat</keyword>
<dbReference type="Proteomes" id="UP000315017">
    <property type="component" value="Chromosome"/>
</dbReference>
<evidence type="ECO:0000256" key="5">
    <source>
        <dbReference type="ARBA" id="ARBA00023004"/>
    </source>
</evidence>
<comment type="subcellular location">
    <subcellularLocation>
        <location evidence="1">Cell envelope</location>
    </subcellularLocation>
</comment>
<feature type="transmembrane region" description="Helical" evidence="7">
    <location>
        <begin position="292"/>
        <end position="316"/>
    </location>
</feature>
<evidence type="ECO:0000256" key="3">
    <source>
        <dbReference type="ARBA" id="ARBA00022723"/>
    </source>
</evidence>
<keyword evidence="2" id="KW-0004">4Fe-4S</keyword>
<dbReference type="InterPro" id="IPR017896">
    <property type="entry name" value="4Fe4S_Fe-S-bd"/>
</dbReference>
<dbReference type="InterPro" id="IPR017900">
    <property type="entry name" value="4Fe4S_Fe_S_CS"/>
</dbReference>
<accession>A0A517Y681</accession>
<proteinExistence type="predicted"/>
<dbReference type="GO" id="GO:0030313">
    <property type="term" value="C:cell envelope"/>
    <property type="evidence" value="ECO:0007669"/>
    <property type="project" value="UniProtKB-SubCell"/>
</dbReference>
<evidence type="ECO:0000313" key="9">
    <source>
        <dbReference type="EMBL" id="QDU25744.1"/>
    </source>
</evidence>
<name>A0A517Y681_9BACT</name>
<keyword evidence="5" id="KW-0408">Iron</keyword>
<keyword evidence="7" id="KW-0472">Membrane</keyword>
<dbReference type="SUPFAM" id="SSF54862">
    <property type="entry name" value="4Fe-4S ferredoxins"/>
    <property type="match status" value="1"/>
</dbReference>
<dbReference type="KEGG" id="aagg:ETAA8_08140"/>
<dbReference type="Pfam" id="PF13247">
    <property type="entry name" value="Fer4_11"/>
    <property type="match status" value="1"/>
</dbReference>
<dbReference type="PROSITE" id="PS51379">
    <property type="entry name" value="4FE4S_FER_2"/>
    <property type="match status" value="2"/>
</dbReference>
<evidence type="ECO:0000256" key="1">
    <source>
        <dbReference type="ARBA" id="ARBA00004196"/>
    </source>
</evidence>
<dbReference type="AlphaFoldDB" id="A0A517Y681"/>
<keyword evidence="3" id="KW-0479">Metal-binding</keyword>
<dbReference type="CDD" id="cd16371">
    <property type="entry name" value="DMSOR_beta_like"/>
    <property type="match status" value="1"/>
</dbReference>
<evidence type="ECO:0000256" key="7">
    <source>
        <dbReference type="SAM" id="Phobius"/>
    </source>
</evidence>
<evidence type="ECO:0000256" key="6">
    <source>
        <dbReference type="ARBA" id="ARBA00023014"/>
    </source>
</evidence>
<feature type="transmembrane region" description="Helical" evidence="7">
    <location>
        <begin position="507"/>
        <end position="527"/>
    </location>
</feature>
<evidence type="ECO:0000256" key="2">
    <source>
        <dbReference type="ARBA" id="ARBA00022485"/>
    </source>
</evidence>
<dbReference type="Gene3D" id="3.30.70.20">
    <property type="match status" value="2"/>
</dbReference>
<feature type="transmembrane region" description="Helical" evidence="7">
    <location>
        <begin position="432"/>
        <end position="450"/>
    </location>
</feature>
<sequence>MLNTAPTHAPQLSLIEQLLAEQQSLPAAARFAQWHDDQQSCSTSTAHVAYRSLIPLTAPAPGEQYAFEVDLDACSGCKACVTACHSLNGLDEHETWRDVGLLVSTDERPALQYITSACHHCVEPACLAGCPVKAYDKDPVTGIVRHLDDQCIGCQYCVLMCPYDVPKYSHSKGIVRKCDMCRQRLAVDEAPACVAACPNQAIRIATVKMADATAAAAKQDFLAAAPDPRQTIPTTRFISTKMNLATWQAADAAFVKPAHAHWPLVVMLVLTQVSVGILLAERVLTLVSGASYSLPLLLTSLLIGGLGAQAAVFHLGRPLGAWRAWLGLRTSWLSREILVFGLYSGVLSAAVGLAIAVDWKFVAASELLAQIISIVAWLALAAGIAGVCSSAMIYAVTQRPSWRLWRTGGKFLLTSLIGTSVALAIVRRELWFVAFAALGAKLLFEAFSAWHSIDRYGRVSGSYSPLQGSATLLRGPLERLQSLRFLLGSLAVVTMFAAAATSHGSAAAIQIGAVAPVILLTIAGELLERTLFFMAVVPAKMPGGVTT</sequence>
<feature type="transmembrane region" description="Helical" evidence="7">
    <location>
        <begin position="483"/>
        <end position="501"/>
    </location>
</feature>
<feature type="transmembrane region" description="Helical" evidence="7">
    <location>
        <begin position="337"/>
        <end position="357"/>
    </location>
</feature>
<dbReference type="PANTHER" id="PTHR43545">
    <property type="entry name" value="FORMATE DEHYDROGENASE, NITRATE-INDUCIBLE, IRON-SULFUR SUBUNIT"/>
    <property type="match status" value="1"/>
</dbReference>
<dbReference type="PANTHER" id="PTHR43545:SF6">
    <property type="entry name" value="FORMATE DEHYDROGENASE, NITRATE-INDUCIBLE, IRON-SULFUR SUBUNIT"/>
    <property type="match status" value="1"/>
</dbReference>
<feature type="transmembrane region" description="Helical" evidence="7">
    <location>
        <begin position="369"/>
        <end position="396"/>
    </location>
</feature>
<dbReference type="GO" id="GO:0019645">
    <property type="term" value="P:anaerobic electron transport chain"/>
    <property type="evidence" value="ECO:0007669"/>
    <property type="project" value="InterPro"/>
</dbReference>
<dbReference type="PROSITE" id="PS00198">
    <property type="entry name" value="4FE4S_FER_1"/>
    <property type="match status" value="1"/>
</dbReference>
<keyword evidence="7" id="KW-0812">Transmembrane</keyword>
<keyword evidence="6" id="KW-0411">Iron-sulfur</keyword>
<reference evidence="9 10" key="1">
    <citation type="submission" date="2019-02" db="EMBL/GenBank/DDBJ databases">
        <title>Deep-cultivation of Planctomycetes and their phenomic and genomic characterization uncovers novel biology.</title>
        <authorList>
            <person name="Wiegand S."/>
            <person name="Jogler M."/>
            <person name="Boedeker C."/>
            <person name="Pinto D."/>
            <person name="Vollmers J."/>
            <person name="Rivas-Marin E."/>
            <person name="Kohn T."/>
            <person name="Peeters S.H."/>
            <person name="Heuer A."/>
            <person name="Rast P."/>
            <person name="Oberbeckmann S."/>
            <person name="Bunk B."/>
            <person name="Jeske O."/>
            <person name="Meyerdierks A."/>
            <person name="Storesund J.E."/>
            <person name="Kallscheuer N."/>
            <person name="Luecker S."/>
            <person name="Lage O.M."/>
            <person name="Pohl T."/>
            <person name="Merkel B.J."/>
            <person name="Hornburger P."/>
            <person name="Mueller R.-W."/>
            <person name="Bruemmer F."/>
            <person name="Labrenz M."/>
            <person name="Spormann A.M."/>
            <person name="Op den Camp H."/>
            <person name="Overmann J."/>
            <person name="Amann R."/>
            <person name="Jetten M.S.M."/>
            <person name="Mascher T."/>
            <person name="Medema M.H."/>
            <person name="Devos D.P."/>
            <person name="Kaster A.-K."/>
            <person name="Ovreas L."/>
            <person name="Rohde M."/>
            <person name="Galperin M.Y."/>
            <person name="Jogler C."/>
        </authorList>
    </citation>
    <scope>NUCLEOTIDE SEQUENCE [LARGE SCALE GENOMIC DNA]</scope>
    <source>
        <strain evidence="9 10">ETA_A8</strain>
    </source>
</reference>
<dbReference type="EMBL" id="CP036274">
    <property type="protein sequence ID" value="QDU25744.1"/>
    <property type="molecule type" value="Genomic_DNA"/>
</dbReference>